<name>S9PB10_CYSF2</name>
<organism evidence="2 3">
    <name type="scientific">Cystobacter fuscus (strain ATCC 25194 / DSM 2262 / NBRC 100088 / M29)</name>
    <dbReference type="NCBI Taxonomy" id="1242864"/>
    <lineage>
        <taxon>Bacteria</taxon>
        <taxon>Pseudomonadati</taxon>
        <taxon>Myxococcota</taxon>
        <taxon>Myxococcia</taxon>
        <taxon>Myxococcales</taxon>
        <taxon>Cystobacterineae</taxon>
        <taxon>Archangiaceae</taxon>
        <taxon>Cystobacter</taxon>
    </lineage>
</organism>
<feature type="region of interest" description="Disordered" evidence="1">
    <location>
        <begin position="89"/>
        <end position="117"/>
    </location>
</feature>
<reference evidence="2" key="1">
    <citation type="submission" date="2013-05" db="EMBL/GenBank/DDBJ databases">
        <title>Genome assembly of Cystobacter fuscus DSM 2262.</title>
        <authorList>
            <person name="Sharma G."/>
            <person name="Khatri I."/>
            <person name="Kaur C."/>
            <person name="Mayilraj S."/>
            <person name="Subramanian S."/>
        </authorList>
    </citation>
    <scope>NUCLEOTIDE SEQUENCE [LARGE SCALE GENOMIC DNA]</scope>
    <source>
        <strain evidence="2">DSM 2262</strain>
    </source>
</reference>
<dbReference type="AlphaFoldDB" id="S9PB10"/>
<dbReference type="EMBL" id="ANAH02000014">
    <property type="protein sequence ID" value="EPX60301.1"/>
    <property type="molecule type" value="Genomic_DNA"/>
</dbReference>
<protein>
    <submittedName>
        <fullName evidence="2">Uncharacterized protein</fullName>
    </submittedName>
</protein>
<dbReference type="Proteomes" id="UP000011682">
    <property type="component" value="Unassembled WGS sequence"/>
</dbReference>
<dbReference type="RefSeq" id="WP_002632196.1">
    <property type="nucleotide sequence ID" value="NZ_ANAH02000014.1"/>
</dbReference>
<keyword evidence="3" id="KW-1185">Reference proteome</keyword>
<proteinExistence type="predicted"/>
<sequence>MTERRSLVRERLSINAISNDDLNTFLENGASQETKLGFLDGVKSAALGSGDDAFFAARMAGDVIASPLGEFPLRVGLFFRDAPALRPSRPGSLVAGLTPSQRPLGSRSISSGCTQKV</sequence>
<evidence type="ECO:0000313" key="3">
    <source>
        <dbReference type="Proteomes" id="UP000011682"/>
    </source>
</evidence>
<accession>S9PB10</accession>
<gene>
    <name evidence="2" type="ORF">D187_002387</name>
</gene>
<comment type="caution">
    <text evidence="2">The sequence shown here is derived from an EMBL/GenBank/DDBJ whole genome shotgun (WGS) entry which is preliminary data.</text>
</comment>
<evidence type="ECO:0000256" key="1">
    <source>
        <dbReference type="SAM" id="MobiDB-lite"/>
    </source>
</evidence>
<evidence type="ECO:0000313" key="2">
    <source>
        <dbReference type="EMBL" id="EPX60301.1"/>
    </source>
</evidence>
<feature type="compositionally biased region" description="Polar residues" evidence="1">
    <location>
        <begin position="98"/>
        <end position="117"/>
    </location>
</feature>
<dbReference type="OrthoDB" id="5531469at2"/>